<protein>
    <submittedName>
        <fullName evidence="9">TROVE domain-containing protein</fullName>
    </submittedName>
</protein>
<comment type="similarity">
    <text evidence="2">Belongs to the Ro 60 kDa family.</text>
</comment>
<dbReference type="PANTHER" id="PTHR14202">
    <property type="entry name" value="60 KDA RIBONUCLEOPROTEIN SSA/RO"/>
    <property type="match status" value="1"/>
</dbReference>
<evidence type="ECO:0000313" key="9">
    <source>
        <dbReference type="EMBL" id="SFL33520.1"/>
    </source>
</evidence>
<evidence type="ECO:0000256" key="3">
    <source>
        <dbReference type="ARBA" id="ARBA00022490"/>
    </source>
</evidence>
<sequence length="561" mass="60757">MARFNTRTARPAGSSPVATTGGRTTTHRGGAGYLRDPRGELFLLAVTNLVGQGTFYETGGQRDDRFTQLVRQLAVEDPAWTAGLLKWLRTGGNMRTAAIAGAAEYVRARLRTAGSRPTGSHETAEPGSERREGDDPSHSTISNRAVIASVLQRADEPGELLAYWTSRYGRAIPKPVKRGIQDALGALYTERALLKYDTAARGFRFGDVIELVHPKPAAAWQGDLFRHAIDRRHGRDRDIPESLRTLHARARLTAMPVAERRALLSGPAAQVALRDAGMTWEALAGWLQGPMDAAAWEAIIPSMGVMALLRNLRNFDEAGVSDEVAEQVCRKLADPQEVARSRQLPMRFYSAYVAAPSLRWGQTLEKALTAALANVPALPGRTLVLVDTSSSMNEGFSGDGTVKRWDAAALFGIALGQRCAEADVVSFSSARYYLGDSPGARTKTFPLGRGESLLRAVGRWKDGGWFLGGGTDTALALREEYAGHDRVVIVTDEQAGHDVREVTESIPASVPMYTWNLAGYRAGHAPSGGANRHAFGGLTDAAFRMVPLLEAGRNASWPWET</sequence>
<dbReference type="Pfam" id="PF05731">
    <property type="entry name" value="TROVE"/>
    <property type="match status" value="1"/>
</dbReference>
<comment type="subcellular location">
    <subcellularLocation>
        <location evidence="1">Cytoplasm</location>
    </subcellularLocation>
</comment>
<dbReference type="Gene3D" id="3.40.50.410">
    <property type="entry name" value="von Willebrand factor, type A domain"/>
    <property type="match status" value="1"/>
</dbReference>
<evidence type="ECO:0000256" key="2">
    <source>
        <dbReference type="ARBA" id="ARBA00007814"/>
    </source>
</evidence>
<dbReference type="EMBL" id="FOSG01000017">
    <property type="protein sequence ID" value="SFL33520.1"/>
    <property type="molecule type" value="Genomic_DNA"/>
</dbReference>
<accession>A0A1I4GVF9</accession>
<evidence type="ECO:0000313" key="10">
    <source>
        <dbReference type="Proteomes" id="UP000198928"/>
    </source>
</evidence>
<dbReference type="PANTHER" id="PTHR14202:SF0">
    <property type="entry name" value="RNA-BINDING PROTEIN RO60"/>
    <property type="match status" value="1"/>
</dbReference>
<feature type="compositionally biased region" description="Basic and acidic residues" evidence="7">
    <location>
        <begin position="122"/>
        <end position="137"/>
    </location>
</feature>
<dbReference type="OrthoDB" id="208855at2"/>
<dbReference type="InterPro" id="IPR008858">
    <property type="entry name" value="TROVE_dom"/>
</dbReference>
<keyword evidence="10" id="KW-1185">Reference proteome</keyword>
<dbReference type="InterPro" id="IPR040322">
    <property type="entry name" value="TROVE2"/>
</dbReference>
<dbReference type="Proteomes" id="UP000198928">
    <property type="component" value="Unassembled WGS sequence"/>
</dbReference>
<keyword evidence="3" id="KW-0963">Cytoplasm</keyword>
<evidence type="ECO:0000256" key="1">
    <source>
        <dbReference type="ARBA" id="ARBA00004496"/>
    </source>
</evidence>
<feature type="compositionally biased region" description="Low complexity" evidence="7">
    <location>
        <begin position="18"/>
        <end position="28"/>
    </location>
</feature>
<gene>
    <name evidence="9" type="ORF">SAMN05192584_11729</name>
</gene>
<dbReference type="RefSeq" id="WP_093851333.1">
    <property type="nucleotide sequence ID" value="NZ_FOSG01000017.1"/>
</dbReference>
<dbReference type="InterPro" id="IPR036465">
    <property type="entry name" value="vWFA_dom_sf"/>
</dbReference>
<name>A0A1I4GVF9_9ACTN</name>
<feature type="region of interest" description="Disordered" evidence="7">
    <location>
        <begin position="110"/>
        <end position="141"/>
    </location>
</feature>
<dbReference type="SUPFAM" id="SSF53300">
    <property type="entry name" value="vWA-like"/>
    <property type="match status" value="1"/>
</dbReference>
<keyword evidence="5" id="KW-0694">RNA-binding</keyword>
<feature type="region of interest" description="Disordered" evidence="7">
    <location>
        <begin position="1"/>
        <end position="32"/>
    </location>
</feature>
<dbReference type="SUPFAM" id="SSF140864">
    <property type="entry name" value="TROVE domain-like"/>
    <property type="match status" value="1"/>
</dbReference>
<dbReference type="GO" id="GO:0005737">
    <property type="term" value="C:cytoplasm"/>
    <property type="evidence" value="ECO:0007669"/>
    <property type="project" value="UniProtKB-SubCell"/>
</dbReference>
<dbReference type="GO" id="GO:1990904">
    <property type="term" value="C:ribonucleoprotein complex"/>
    <property type="evidence" value="ECO:0007669"/>
    <property type="project" value="UniProtKB-KW"/>
</dbReference>
<proteinExistence type="inferred from homology"/>
<dbReference type="PROSITE" id="PS50988">
    <property type="entry name" value="TROVE"/>
    <property type="match status" value="1"/>
</dbReference>
<evidence type="ECO:0000259" key="8">
    <source>
        <dbReference type="PROSITE" id="PS50988"/>
    </source>
</evidence>
<organism evidence="9 10">
    <name type="scientific">Streptomyces pini</name>
    <dbReference type="NCBI Taxonomy" id="1520580"/>
    <lineage>
        <taxon>Bacteria</taxon>
        <taxon>Bacillati</taxon>
        <taxon>Actinomycetota</taxon>
        <taxon>Actinomycetes</taxon>
        <taxon>Kitasatosporales</taxon>
        <taxon>Streptomycetaceae</taxon>
        <taxon>Streptomyces</taxon>
    </lineage>
</organism>
<dbReference type="InterPro" id="IPR037214">
    <property type="entry name" value="TROVE_dom_sf"/>
</dbReference>
<dbReference type="GO" id="GO:0046872">
    <property type="term" value="F:metal ion binding"/>
    <property type="evidence" value="ECO:0007669"/>
    <property type="project" value="UniProtKB-KW"/>
</dbReference>
<evidence type="ECO:0000256" key="5">
    <source>
        <dbReference type="ARBA" id="ARBA00022884"/>
    </source>
</evidence>
<feature type="domain" description="TROVE" evidence="8">
    <location>
        <begin position="24"/>
        <end position="380"/>
    </location>
</feature>
<evidence type="ECO:0000256" key="7">
    <source>
        <dbReference type="SAM" id="MobiDB-lite"/>
    </source>
</evidence>
<reference evidence="10" key="1">
    <citation type="submission" date="2016-10" db="EMBL/GenBank/DDBJ databases">
        <authorList>
            <person name="Varghese N."/>
            <person name="Submissions S."/>
        </authorList>
    </citation>
    <scope>NUCLEOTIDE SEQUENCE [LARGE SCALE GENOMIC DNA]</scope>
    <source>
        <strain evidence="10">PL19</strain>
    </source>
</reference>
<dbReference type="AlphaFoldDB" id="A0A1I4GVF9"/>
<evidence type="ECO:0000256" key="4">
    <source>
        <dbReference type="ARBA" id="ARBA00022723"/>
    </source>
</evidence>
<dbReference type="GO" id="GO:0003723">
    <property type="term" value="F:RNA binding"/>
    <property type="evidence" value="ECO:0007669"/>
    <property type="project" value="UniProtKB-KW"/>
</dbReference>
<keyword evidence="4" id="KW-0479">Metal-binding</keyword>
<keyword evidence="6" id="KW-0687">Ribonucleoprotein</keyword>
<evidence type="ECO:0000256" key="6">
    <source>
        <dbReference type="ARBA" id="ARBA00023274"/>
    </source>
</evidence>